<evidence type="ECO:0000313" key="2">
    <source>
        <dbReference type="Proteomes" id="UP000224460"/>
    </source>
</evidence>
<accession>A0AC61DCX1</accession>
<protein>
    <submittedName>
        <fullName evidence="1">Fatty acid-binding protein DegV</fullName>
    </submittedName>
</protein>
<organism evidence="1 2">
    <name type="scientific">Sporanaerobium hydrogeniformans</name>
    <dbReference type="NCBI Taxonomy" id="3072179"/>
    <lineage>
        <taxon>Bacteria</taxon>
        <taxon>Bacillati</taxon>
        <taxon>Bacillota</taxon>
        <taxon>Clostridia</taxon>
        <taxon>Lachnospirales</taxon>
        <taxon>Lachnospiraceae</taxon>
        <taxon>Sporanaerobium</taxon>
    </lineage>
</organism>
<dbReference type="Proteomes" id="UP000224460">
    <property type="component" value="Unassembled WGS sequence"/>
</dbReference>
<proteinExistence type="predicted"/>
<evidence type="ECO:0000313" key="1">
    <source>
        <dbReference type="EMBL" id="PHV70938.1"/>
    </source>
</evidence>
<gene>
    <name evidence="1" type="ORF">CS063_07920</name>
</gene>
<keyword evidence="2" id="KW-1185">Reference proteome</keyword>
<comment type="caution">
    <text evidence="1">The sequence shown here is derived from an EMBL/GenBank/DDBJ whole genome shotgun (WGS) entry which is preliminary data.</text>
</comment>
<sequence length="288" mass="32318">MKIVLMTDSCCDLPYSYVKENNIIVLPLTVNLQGENREDDLGRSLTYKDFYNAVRSGEMPTTSQVNEYTYEENFKRYADTETSIIYIGFSSALSGSVNSARLALKEIQQQNLDFDITIIDSKSASLGQGLLVYYACEFIKQGKDKEFVVNWIETNKLKINHWFTVEDLNHLYRGGRVSKTAATLGSLLSIKPILQVDVEGRLIPVSKVKGRKKSLRELLDRVKKNIVNPQAQVVFISHGDCEEDIEELKKQLLEEVGVKDVVVNCIGPVVGTHAGPGTVAVFFQGEKR</sequence>
<name>A0AC61DCX1_9FIRM</name>
<dbReference type="EMBL" id="PEDL01000006">
    <property type="protein sequence ID" value="PHV70938.1"/>
    <property type="molecule type" value="Genomic_DNA"/>
</dbReference>
<reference evidence="1" key="1">
    <citation type="submission" date="2017-10" db="EMBL/GenBank/DDBJ databases">
        <title>Genome sequence of cellulolytic Lachnospiraceae bacterium XHS1971 isolated from hotspring sediment.</title>
        <authorList>
            <person name="Vasudevan G."/>
            <person name="Joshi A.J."/>
            <person name="Hivarkar S."/>
            <person name="Lanjekar V.B."/>
            <person name="Dhakephalkar P.K."/>
            <person name="Dagar S."/>
        </authorList>
    </citation>
    <scope>NUCLEOTIDE SEQUENCE</scope>
    <source>
        <strain evidence="1">XHS1971</strain>
    </source>
</reference>